<dbReference type="InterPro" id="IPR036237">
    <property type="entry name" value="Xyl_isomerase-like_sf"/>
</dbReference>
<proteinExistence type="predicted"/>
<dbReference type="Gene3D" id="3.20.20.150">
    <property type="entry name" value="Divalent-metal-dependent TIM barrel enzymes"/>
    <property type="match status" value="1"/>
</dbReference>
<organism evidence="3 4">
    <name type="scientific">Brevibacterium casei</name>
    <dbReference type="NCBI Taxonomy" id="33889"/>
    <lineage>
        <taxon>Bacteria</taxon>
        <taxon>Bacillati</taxon>
        <taxon>Actinomycetota</taxon>
        <taxon>Actinomycetes</taxon>
        <taxon>Micrococcales</taxon>
        <taxon>Brevibacteriaceae</taxon>
        <taxon>Brevibacterium</taxon>
    </lineage>
</organism>
<dbReference type="Pfam" id="PF01261">
    <property type="entry name" value="AP_endonuc_2"/>
    <property type="match status" value="1"/>
</dbReference>
<dbReference type="InterPro" id="IPR050312">
    <property type="entry name" value="IolE/XylAMocC-like"/>
</dbReference>
<feature type="domain" description="Xylose isomerase-like TIM barrel" evidence="2">
    <location>
        <begin position="72"/>
        <end position="272"/>
    </location>
</feature>
<sequence length="280" mass="30641">MTEPALIASCWTSAGDTAPLRASELSPYDAQTRVREVSASGWEGLGFVLDDLRRVRASIGYDRLADDIRSSELTHVEVELCSGWWTDDGAWRRDWDDLLDAAQSLGASFIKIATAMAPQVDDLEPFVKPLRRLAIEAEAHGTRVALEPFPFGMIATVPQGAQLIDQVAHPAAGLIIDFWHVFRAGTSFAELSESVNADVVFGVELCDADAEVVGTLFEDTRDNRRLIGEGVQDVAGFVETMRAIGFAGPWGVEILSAEHRQRPLREGLELARTTTLSAFR</sequence>
<dbReference type="RefSeq" id="WP_140955527.1">
    <property type="nucleotide sequence ID" value="NZ_CP065989.1"/>
</dbReference>
<evidence type="ECO:0000313" key="3">
    <source>
        <dbReference type="EMBL" id="QQB15892.1"/>
    </source>
</evidence>
<keyword evidence="1" id="KW-0119">Carbohydrate metabolism</keyword>
<evidence type="ECO:0000256" key="1">
    <source>
        <dbReference type="ARBA" id="ARBA00023277"/>
    </source>
</evidence>
<evidence type="ECO:0000313" key="4">
    <source>
        <dbReference type="Proteomes" id="UP000595374"/>
    </source>
</evidence>
<dbReference type="AlphaFoldDB" id="A0A7T4DJR7"/>
<evidence type="ECO:0000259" key="2">
    <source>
        <dbReference type="Pfam" id="PF01261"/>
    </source>
</evidence>
<dbReference type="SUPFAM" id="SSF51658">
    <property type="entry name" value="Xylose isomerase-like"/>
    <property type="match status" value="1"/>
</dbReference>
<dbReference type="GO" id="GO:0016853">
    <property type="term" value="F:isomerase activity"/>
    <property type="evidence" value="ECO:0007669"/>
    <property type="project" value="UniProtKB-KW"/>
</dbReference>
<name>A0A7T4DJR7_9MICO</name>
<dbReference type="Proteomes" id="UP000595374">
    <property type="component" value="Chromosome"/>
</dbReference>
<dbReference type="PANTHER" id="PTHR12110:SF21">
    <property type="entry name" value="XYLOSE ISOMERASE-LIKE TIM BARREL DOMAIN-CONTAINING PROTEIN"/>
    <property type="match status" value="1"/>
</dbReference>
<dbReference type="InterPro" id="IPR013022">
    <property type="entry name" value="Xyl_isomerase-like_TIM-brl"/>
</dbReference>
<gene>
    <name evidence="3" type="ORF">I6H47_08355</name>
</gene>
<dbReference type="PANTHER" id="PTHR12110">
    <property type="entry name" value="HYDROXYPYRUVATE ISOMERASE"/>
    <property type="match status" value="1"/>
</dbReference>
<dbReference type="EMBL" id="CP065989">
    <property type="protein sequence ID" value="QQB15892.1"/>
    <property type="molecule type" value="Genomic_DNA"/>
</dbReference>
<keyword evidence="3" id="KW-0413">Isomerase</keyword>
<reference evidence="3 4" key="1">
    <citation type="submission" date="2020-12" db="EMBL/GenBank/DDBJ databases">
        <title>FDA dAtabase for Regulatory Grade micrObial Sequences (FDA-ARGOS): Supporting development and validation of Infectious Disease Dx tests.</title>
        <authorList>
            <person name="Sproer C."/>
            <person name="Gronow S."/>
            <person name="Severitt S."/>
            <person name="Schroder I."/>
            <person name="Tallon L."/>
            <person name="Sadzewicz L."/>
            <person name="Zhao X."/>
            <person name="Boylan J."/>
            <person name="Ott S."/>
            <person name="Bowen H."/>
            <person name="Vavikolanu K."/>
            <person name="Mehta A."/>
            <person name="Aluvathingal J."/>
            <person name="Nadendla S."/>
            <person name="Lowell S."/>
            <person name="Myers T."/>
            <person name="Yan Y."/>
            <person name="Sichtig H."/>
        </authorList>
    </citation>
    <scope>NUCLEOTIDE SEQUENCE [LARGE SCALE GENOMIC DNA]</scope>
    <source>
        <strain evidence="3 4">FDAARGOS_990</strain>
    </source>
</reference>
<accession>A0A7T4DJR7</accession>
<protein>
    <submittedName>
        <fullName evidence="3">Sugar phosphate isomerase/epimerase</fullName>
    </submittedName>
</protein>